<comment type="subcellular location">
    <subcellularLocation>
        <location evidence="1">Membrane</location>
        <topology evidence="1">Multi-pass membrane protein</topology>
    </subcellularLocation>
</comment>
<feature type="transmembrane region" description="Helical" evidence="7">
    <location>
        <begin position="209"/>
        <end position="227"/>
    </location>
</feature>
<evidence type="ECO:0000256" key="4">
    <source>
        <dbReference type="ARBA" id="ARBA00023136"/>
    </source>
</evidence>
<feature type="region of interest" description="Disordered" evidence="6">
    <location>
        <begin position="388"/>
        <end position="413"/>
    </location>
</feature>
<dbReference type="Proteomes" id="UP000054821">
    <property type="component" value="Unassembled WGS sequence"/>
</dbReference>
<evidence type="ECO:0000256" key="2">
    <source>
        <dbReference type="ARBA" id="ARBA00022692"/>
    </source>
</evidence>
<name>A0A2P5A0K2_9HYPO</name>
<protein>
    <recommendedName>
        <fullName evidence="8">Rhodopsin domain-containing protein</fullName>
    </recommendedName>
</protein>
<reference evidence="9 10" key="1">
    <citation type="journal article" date="2016" name="Genome Announc.">
        <title>Draft Whole-Genome Sequence of Trichoderma gamsii T6085, a Promising Biocontrol Agent of Fusarium Head Blight on Wheat.</title>
        <authorList>
            <person name="Baroncelli R."/>
            <person name="Zapparata A."/>
            <person name="Piaggeschi G."/>
            <person name="Sarrocco S."/>
            <person name="Vannacci G."/>
        </authorList>
    </citation>
    <scope>NUCLEOTIDE SEQUENCE [LARGE SCALE GENOMIC DNA]</scope>
    <source>
        <strain evidence="9 10">T6085</strain>
    </source>
</reference>
<proteinExistence type="inferred from homology"/>
<dbReference type="RefSeq" id="XP_018662066.1">
    <property type="nucleotide sequence ID" value="XM_018804798.1"/>
</dbReference>
<dbReference type="GeneID" id="29984881"/>
<keyword evidence="2 7" id="KW-0812">Transmembrane</keyword>
<dbReference type="InterPro" id="IPR049326">
    <property type="entry name" value="Rhodopsin_dom_fungi"/>
</dbReference>
<evidence type="ECO:0000259" key="8">
    <source>
        <dbReference type="Pfam" id="PF20684"/>
    </source>
</evidence>
<dbReference type="EMBL" id="JPDN02000003">
    <property type="protein sequence ID" value="PON30074.1"/>
    <property type="molecule type" value="Genomic_DNA"/>
</dbReference>
<evidence type="ECO:0000313" key="9">
    <source>
        <dbReference type="EMBL" id="PON30074.1"/>
    </source>
</evidence>
<evidence type="ECO:0000256" key="7">
    <source>
        <dbReference type="SAM" id="Phobius"/>
    </source>
</evidence>
<evidence type="ECO:0000256" key="5">
    <source>
        <dbReference type="ARBA" id="ARBA00038359"/>
    </source>
</evidence>
<feature type="transmembrane region" description="Helical" evidence="7">
    <location>
        <begin position="12"/>
        <end position="30"/>
    </location>
</feature>
<gene>
    <name evidence="9" type="ORF">TGAM01_v201441</name>
</gene>
<dbReference type="PANTHER" id="PTHR33048">
    <property type="entry name" value="PTH11-LIKE INTEGRAL MEMBRANE PROTEIN (AFU_ORTHOLOGUE AFUA_5G11245)"/>
    <property type="match status" value="1"/>
</dbReference>
<dbReference type="InterPro" id="IPR052337">
    <property type="entry name" value="SAT4-like"/>
</dbReference>
<dbReference type="AlphaFoldDB" id="A0A2P5A0K2"/>
<comment type="similarity">
    <text evidence="5">Belongs to the SAT4 family.</text>
</comment>
<comment type="caution">
    <text evidence="9">The sequence shown here is derived from an EMBL/GenBank/DDBJ whole genome shotgun (WGS) entry which is preliminary data.</text>
</comment>
<dbReference type="PANTHER" id="PTHR33048:SF96">
    <property type="entry name" value="INTEGRAL MEMBRANE PROTEIN"/>
    <property type="match status" value="1"/>
</dbReference>
<dbReference type="GO" id="GO:0016020">
    <property type="term" value="C:membrane"/>
    <property type="evidence" value="ECO:0007669"/>
    <property type="project" value="UniProtKB-SubCell"/>
</dbReference>
<keyword evidence="3 7" id="KW-1133">Transmembrane helix</keyword>
<dbReference type="STRING" id="398673.A0A2P5A0K2"/>
<keyword evidence="10" id="KW-1185">Reference proteome</keyword>
<feature type="domain" description="Rhodopsin" evidence="8">
    <location>
        <begin position="26"/>
        <end position="271"/>
    </location>
</feature>
<evidence type="ECO:0000313" key="10">
    <source>
        <dbReference type="Proteomes" id="UP000054821"/>
    </source>
</evidence>
<feature type="transmembrane region" description="Helical" evidence="7">
    <location>
        <begin position="174"/>
        <end position="197"/>
    </location>
</feature>
<feature type="transmembrane region" description="Helical" evidence="7">
    <location>
        <begin position="120"/>
        <end position="141"/>
    </location>
</feature>
<feature type="transmembrane region" description="Helical" evidence="7">
    <location>
        <begin position="42"/>
        <end position="63"/>
    </location>
</feature>
<feature type="transmembrane region" description="Helical" evidence="7">
    <location>
        <begin position="247"/>
        <end position="266"/>
    </location>
</feature>
<evidence type="ECO:0000256" key="6">
    <source>
        <dbReference type="SAM" id="MobiDB-lite"/>
    </source>
</evidence>
<accession>A0A2P5A0K2</accession>
<keyword evidence="4 7" id="KW-0472">Membrane</keyword>
<evidence type="ECO:0000256" key="3">
    <source>
        <dbReference type="ARBA" id="ARBA00022989"/>
    </source>
</evidence>
<dbReference type="Pfam" id="PF20684">
    <property type="entry name" value="Fung_rhodopsin"/>
    <property type="match status" value="1"/>
</dbReference>
<feature type="transmembrane region" description="Helical" evidence="7">
    <location>
        <begin position="83"/>
        <end position="108"/>
    </location>
</feature>
<organism evidence="9 10">
    <name type="scientific">Trichoderma gamsii</name>
    <dbReference type="NCBI Taxonomy" id="398673"/>
    <lineage>
        <taxon>Eukaryota</taxon>
        <taxon>Fungi</taxon>
        <taxon>Dikarya</taxon>
        <taxon>Ascomycota</taxon>
        <taxon>Pezizomycotina</taxon>
        <taxon>Sordariomycetes</taxon>
        <taxon>Hypocreomycetidae</taxon>
        <taxon>Hypocreales</taxon>
        <taxon>Hypocreaceae</taxon>
        <taxon>Trichoderma</taxon>
    </lineage>
</organism>
<evidence type="ECO:0000256" key="1">
    <source>
        <dbReference type="ARBA" id="ARBA00004141"/>
    </source>
</evidence>
<sequence>MPGSRGSEALAVVITLYITSSIAIGLRFYTHGFILKHFFAEDYITLVSLVLYTAYTICAALSIKYGLGSHVIDVPPDDRPKAILYRWITTFIYVILSMLTKWIVGIFLLRICPRKRWRQITIRVILAVITVFSLIYEVFAIRTCDPIELQWTRYNPIPPTEGSCNATTFATVTIYISAFLNVVADWILPALPATLVWKAQIPQREKISIIVLLALGSVASIATIVRIPFAKGYLDNPDYLYTTIDLGIWSTVEIGVALTTSSLATLKPLLKHMRLFNTISSSERLGSESDERISNTTFRRKPTITKRVDTSPNLRGEGDLWRTDSIGVELLFVDVKASMPSASTAALFAPKKESEKPKGNGLFGNSDAANPLTGASAALFGIKPATPAAASSPAPLSAPSPAPTTNLSNTVPAALPATTTSVTSTNLFGAAAPAPN</sequence>